<accession>A0AAV4TUA8</accession>
<dbReference type="Proteomes" id="UP001054945">
    <property type="component" value="Unassembled WGS sequence"/>
</dbReference>
<proteinExistence type="predicted"/>
<name>A0AAV4TUA8_CAEEX</name>
<protein>
    <recommendedName>
        <fullName evidence="3">Ribosomal protein L6</fullName>
    </recommendedName>
</protein>
<gene>
    <name evidence="1" type="primary">AVEN_253716_1</name>
    <name evidence="1" type="ORF">CEXT_431391</name>
</gene>
<keyword evidence="2" id="KW-1185">Reference proteome</keyword>
<evidence type="ECO:0000313" key="2">
    <source>
        <dbReference type="Proteomes" id="UP001054945"/>
    </source>
</evidence>
<reference evidence="1 2" key="1">
    <citation type="submission" date="2021-06" db="EMBL/GenBank/DDBJ databases">
        <title>Caerostris extrusa draft genome.</title>
        <authorList>
            <person name="Kono N."/>
            <person name="Arakawa K."/>
        </authorList>
    </citation>
    <scope>NUCLEOTIDE SEQUENCE [LARGE SCALE GENOMIC DNA]</scope>
</reference>
<sequence>MSCFGISEKPSCQATHRLFSGEVRAGFLLLQLASRSCQATTVADWNMRRKRGSVIMWHCGFSRKSTKLAVIASSVVAFVVTLKDVEIILLGLVLLYQKVTQPSGSSSAAFRRSQSWVPIFSSSRSCQATTVADWNMHRKRGVSAYSLKNKDVLPESSKVLIGNKYSVVLEMKQISVYGGQCNPQISTAEKKLHDKKLLLYKAGAVVKTGKGVVAKPLKLIGIVLGPLGLPFSFAGKVLKAKSVADKAKGLVLTVKKYSRDSLRYG</sequence>
<comment type="caution">
    <text evidence="1">The sequence shown here is derived from an EMBL/GenBank/DDBJ whole genome shotgun (WGS) entry which is preliminary data.</text>
</comment>
<evidence type="ECO:0008006" key="3">
    <source>
        <dbReference type="Google" id="ProtNLM"/>
    </source>
</evidence>
<dbReference type="EMBL" id="BPLR01011620">
    <property type="protein sequence ID" value="GIY47763.1"/>
    <property type="molecule type" value="Genomic_DNA"/>
</dbReference>
<dbReference type="AlphaFoldDB" id="A0AAV4TUA8"/>
<organism evidence="1 2">
    <name type="scientific">Caerostris extrusa</name>
    <name type="common">Bark spider</name>
    <name type="synonym">Caerostris bankana</name>
    <dbReference type="NCBI Taxonomy" id="172846"/>
    <lineage>
        <taxon>Eukaryota</taxon>
        <taxon>Metazoa</taxon>
        <taxon>Ecdysozoa</taxon>
        <taxon>Arthropoda</taxon>
        <taxon>Chelicerata</taxon>
        <taxon>Arachnida</taxon>
        <taxon>Araneae</taxon>
        <taxon>Araneomorphae</taxon>
        <taxon>Entelegynae</taxon>
        <taxon>Araneoidea</taxon>
        <taxon>Araneidae</taxon>
        <taxon>Caerostris</taxon>
    </lineage>
</organism>
<evidence type="ECO:0000313" key="1">
    <source>
        <dbReference type="EMBL" id="GIY47763.1"/>
    </source>
</evidence>